<dbReference type="Gene3D" id="3.30.420.10">
    <property type="entry name" value="Ribonuclease H-like superfamily/Ribonuclease H"/>
    <property type="match status" value="1"/>
</dbReference>
<sequence length="356" mass="40386">MQGTDLVSVSQRWQARITASPDYRIVPHDNVFRMGLHASAIGESTYNHFEQYYREICRKYSGIPVEDAIPGSPAINEDGEYYHVQNIRPIQLTSHHQPDPSVMSELRLVRGIGPKGADRLRQRGCKQISDLLHHRRYQRKAAHVLEVLHAGPAGATHLIRSRLGPSHPLGLIASEGFTPEKIRFLDLETLGIFGRPVILFGIGCPGPRGLTIHQFVLRDITEEPAALTAVRELLDGADVLVSYNGRSFDFPYLNERCAYYGFDPLPSLPHIDLLHYARRLWREQIPDCRLSTVEQKFLGVEREFDLPGMLVPEWYMKYRDTGNCGPLVPIVRHNEQDIASLPLLLDLLRSKARECC</sequence>
<keyword evidence="2" id="KW-0269">Exonuclease</keyword>
<name>A0A2V2N3T6_9EURY</name>
<organism evidence="2 3">
    <name type="scientific">Methanospirillum lacunae</name>
    <dbReference type="NCBI Taxonomy" id="668570"/>
    <lineage>
        <taxon>Archaea</taxon>
        <taxon>Methanobacteriati</taxon>
        <taxon>Methanobacteriota</taxon>
        <taxon>Stenosarchaea group</taxon>
        <taxon>Methanomicrobia</taxon>
        <taxon>Methanomicrobiales</taxon>
        <taxon>Methanospirillaceae</taxon>
        <taxon>Methanospirillum</taxon>
    </lineage>
</organism>
<dbReference type="Proteomes" id="UP000245657">
    <property type="component" value="Unassembled WGS sequence"/>
</dbReference>
<feature type="domain" description="YprB ribonuclease H-like" evidence="1">
    <location>
        <begin position="184"/>
        <end position="348"/>
    </location>
</feature>
<dbReference type="OrthoDB" id="211024at2157"/>
<dbReference type="InterPro" id="IPR012337">
    <property type="entry name" value="RNaseH-like_sf"/>
</dbReference>
<dbReference type="GO" id="GO:0004527">
    <property type="term" value="F:exonuclease activity"/>
    <property type="evidence" value="ECO:0007669"/>
    <property type="project" value="UniProtKB-KW"/>
</dbReference>
<dbReference type="AlphaFoldDB" id="A0A2V2N3T6"/>
<accession>A0A2V2N3T6</accession>
<dbReference type="PANTHER" id="PTHR38462">
    <property type="entry name" value="EXONUCLEASE-LIKE PROTEIN"/>
    <property type="match status" value="1"/>
</dbReference>
<keyword evidence="2" id="KW-0540">Nuclease</keyword>
<evidence type="ECO:0000259" key="1">
    <source>
        <dbReference type="Pfam" id="PF13482"/>
    </source>
</evidence>
<evidence type="ECO:0000313" key="2">
    <source>
        <dbReference type="EMBL" id="PWR70131.1"/>
    </source>
</evidence>
<dbReference type="Pfam" id="PF13482">
    <property type="entry name" value="RNase_H_2"/>
    <property type="match status" value="1"/>
</dbReference>
<keyword evidence="3" id="KW-1185">Reference proteome</keyword>
<proteinExistence type="predicted"/>
<keyword evidence="2" id="KW-0378">Hydrolase</keyword>
<reference evidence="2 3" key="1">
    <citation type="submission" date="2018-05" db="EMBL/GenBank/DDBJ databases">
        <title>Draft genome of Methanospirillum lacunae Ki8-1.</title>
        <authorList>
            <person name="Dueholm M.S."/>
            <person name="Nielsen P.H."/>
            <person name="Bakmann L.F."/>
            <person name="Otzen D.E."/>
        </authorList>
    </citation>
    <scope>NUCLEOTIDE SEQUENCE [LARGE SCALE GENOMIC DNA]</scope>
    <source>
        <strain evidence="2 3">Ki8-1</strain>
    </source>
</reference>
<evidence type="ECO:0000313" key="3">
    <source>
        <dbReference type="Proteomes" id="UP000245657"/>
    </source>
</evidence>
<gene>
    <name evidence="2" type="ORF">DK846_15430</name>
</gene>
<dbReference type="GeneID" id="97548341"/>
<dbReference type="InterPro" id="IPR036397">
    <property type="entry name" value="RNaseH_sf"/>
</dbReference>
<dbReference type="InterPro" id="IPR038720">
    <property type="entry name" value="YprB_RNase_H-like_dom"/>
</dbReference>
<protein>
    <submittedName>
        <fullName evidence="2">Exonuclease</fullName>
    </submittedName>
</protein>
<comment type="caution">
    <text evidence="2">The sequence shown here is derived from an EMBL/GenBank/DDBJ whole genome shotgun (WGS) entry which is preliminary data.</text>
</comment>
<dbReference type="RefSeq" id="WP_109969893.1">
    <property type="nucleotide sequence ID" value="NZ_CP176093.1"/>
</dbReference>
<dbReference type="PANTHER" id="PTHR38462:SF1">
    <property type="entry name" value="YPRB RIBONUCLEASE H-LIKE DOMAIN-CONTAINING PROTEIN"/>
    <property type="match status" value="1"/>
</dbReference>
<dbReference type="GO" id="GO:0003676">
    <property type="term" value="F:nucleic acid binding"/>
    <property type="evidence" value="ECO:0007669"/>
    <property type="project" value="InterPro"/>
</dbReference>
<dbReference type="SUPFAM" id="SSF53098">
    <property type="entry name" value="Ribonuclease H-like"/>
    <property type="match status" value="1"/>
</dbReference>
<dbReference type="EMBL" id="QGMY01000016">
    <property type="protein sequence ID" value="PWR70131.1"/>
    <property type="molecule type" value="Genomic_DNA"/>
</dbReference>